<organism evidence="1 2">
    <name type="scientific">Gregarina niphandrodes</name>
    <name type="common">Septate eugregarine</name>
    <dbReference type="NCBI Taxonomy" id="110365"/>
    <lineage>
        <taxon>Eukaryota</taxon>
        <taxon>Sar</taxon>
        <taxon>Alveolata</taxon>
        <taxon>Apicomplexa</taxon>
        <taxon>Conoidasida</taxon>
        <taxon>Gregarinasina</taxon>
        <taxon>Eugregarinorida</taxon>
        <taxon>Gregarinidae</taxon>
        <taxon>Gregarina</taxon>
    </lineage>
</organism>
<evidence type="ECO:0000313" key="2">
    <source>
        <dbReference type="Proteomes" id="UP000019763"/>
    </source>
</evidence>
<dbReference type="VEuPathDB" id="CryptoDB:GNI_160530"/>
<evidence type="ECO:0000313" key="1">
    <source>
        <dbReference type="EMBL" id="EZG43749.1"/>
    </source>
</evidence>
<dbReference type="RefSeq" id="XP_011134642.1">
    <property type="nucleotide sequence ID" value="XM_011136340.1"/>
</dbReference>
<name>A0A023AYM4_GRENI</name>
<keyword evidence="2" id="KW-1185">Reference proteome</keyword>
<dbReference type="AlphaFoldDB" id="A0A023AYM4"/>
<sequence>MNVLPESWFAWQAESVPDWATDSGCPSSLRSPAAVAYWAYYLDTKDSFTPEQRLWHLSVLARWSPGHALIHAFSDMKEHFQSIRDDREDQSTQDLQQALNFWLCKDNGGTLEQVVTKEFNDAAAQLKAIRNDATNSAMKPYESLLGKWCISTGWEESKSYHDYYHLQCPMYRDQIVSTYFSDLVCWPVEEGTKRFPVASFNSFAFDRPRDIWLRYAVRLEEQFVRRLVDLLIDHQAIGTGLTRDTIIKNLRHQKSFRFSASQNTFNQLYNQALNEKIKQVSIERGFDRAWKLGCAAITTMYDISAVANAPVVAQLKGLENPAAPSSF</sequence>
<comment type="caution">
    <text evidence="1">The sequence shown here is derived from an EMBL/GenBank/DDBJ whole genome shotgun (WGS) entry which is preliminary data.</text>
</comment>
<proteinExistence type="predicted"/>
<dbReference type="EMBL" id="AFNH02001197">
    <property type="protein sequence ID" value="EZG43749.1"/>
    <property type="molecule type" value="Genomic_DNA"/>
</dbReference>
<accession>A0A023AYM4</accession>
<reference evidence="1" key="1">
    <citation type="submission" date="2013-12" db="EMBL/GenBank/DDBJ databases">
        <authorList>
            <person name="Omoto C.K."/>
            <person name="Sibley D."/>
            <person name="Venepally P."/>
            <person name="Hadjithomas M."/>
            <person name="Karamycheva S."/>
            <person name="Brunk B."/>
            <person name="Roos D."/>
            <person name="Caler E."/>
            <person name="Lorenzi H."/>
        </authorList>
    </citation>
    <scope>NUCLEOTIDE SEQUENCE</scope>
</reference>
<dbReference type="GeneID" id="22915561"/>
<dbReference type="Proteomes" id="UP000019763">
    <property type="component" value="Unassembled WGS sequence"/>
</dbReference>
<protein>
    <submittedName>
        <fullName evidence="1">Uncharacterized protein</fullName>
    </submittedName>
</protein>
<gene>
    <name evidence="1" type="ORF">GNI_160530</name>
</gene>